<evidence type="ECO:0000256" key="1">
    <source>
        <dbReference type="SAM" id="MobiDB-lite"/>
    </source>
</evidence>
<dbReference type="Proteomes" id="UP000051010">
    <property type="component" value="Unassembled WGS sequence"/>
</dbReference>
<evidence type="ECO:0000313" key="4">
    <source>
        <dbReference type="Proteomes" id="UP000051010"/>
    </source>
</evidence>
<evidence type="ECO:0000256" key="2">
    <source>
        <dbReference type="SAM" id="Phobius"/>
    </source>
</evidence>
<evidence type="ECO:0000313" key="3">
    <source>
        <dbReference type="EMBL" id="KRM44266.1"/>
    </source>
</evidence>
<feature type="region of interest" description="Disordered" evidence="1">
    <location>
        <begin position="1"/>
        <end position="36"/>
    </location>
</feature>
<feature type="transmembrane region" description="Helical" evidence="2">
    <location>
        <begin position="75"/>
        <end position="96"/>
    </location>
</feature>
<organism evidence="3 4">
    <name type="scientific">Lentilactobacillus parafarraginis DSM 18390 = JCM 14109</name>
    <dbReference type="NCBI Taxonomy" id="1423786"/>
    <lineage>
        <taxon>Bacteria</taxon>
        <taxon>Bacillati</taxon>
        <taxon>Bacillota</taxon>
        <taxon>Bacilli</taxon>
        <taxon>Lactobacillales</taxon>
        <taxon>Lactobacillaceae</taxon>
        <taxon>Lentilactobacillus</taxon>
    </lineage>
</organism>
<accession>A0A0R1YQA5</accession>
<dbReference type="RefSeq" id="WP_008210782.1">
    <property type="nucleotide sequence ID" value="NZ_AZFZ01000016.1"/>
</dbReference>
<comment type="caution">
    <text evidence="3">The sequence shown here is derived from an EMBL/GenBank/DDBJ whole genome shotgun (WGS) entry which is preliminary data.</text>
</comment>
<keyword evidence="2" id="KW-0812">Transmembrane</keyword>
<gene>
    <name evidence="3" type="ORF">FD47_GL000647</name>
</gene>
<dbReference type="PATRIC" id="fig|1423786.4.peg.682"/>
<keyword evidence="2" id="KW-1133">Transmembrane helix</keyword>
<sequence>MATDHNDHQDSKPLTREQYRKQQQQQELDFKQRDKRRVEVERQYARTHQQPDDNETMVDPNNFKTERWRRTNRRLNWTIGVLIGLMLITYLVLFFIN</sequence>
<proteinExistence type="predicted"/>
<dbReference type="EMBL" id="AZFZ01000016">
    <property type="protein sequence ID" value="KRM44266.1"/>
    <property type="molecule type" value="Genomic_DNA"/>
</dbReference>
<keyword evidence="2" id="KW-0472">Membrane</keyword>
<dbReference type="AlphaFoldDB" id="A0A0R1YQA5"/>
<reference evidence="3 4" key="1">
    <citation type="journal article" date="2015" name="Genome Announc.">
        <title>Expanding the biotechnology potential of lactobacilli through comparative genomics of 213 strains and associated genera.</title>
        <authorList>
            <person name="Sun Z."/>
            <person name="Harris H.M."/>
            <person name="McCann A."/>
            <person name="Guo C."/>
            <person name="Argimon S."/>
            <person name="Zhang W."/>
            <person name="Yang X."/>
            <person name="Jeffery I.B."/>
            <person name="Cooney J.C."/>
            <person name="Kagawa T.F."/>
            <person name="Liu W."/>
            <person name="Song Y."/>
            <person name="Salvetti E."/>
            <person name="Wrobel A."/>
            <person name="Rasinkangas P."/>
            <person name="Parkhill J."/>
            <person name="Rea M.C."/>
            <person name="O'Sullivan O."/>
            <person name="Ritari J."/>
            <person name="Douillard F.P."/>
            <person name="Paul Ross R."/>
            <person name="Yang R."/>
            <person name="Briner A.E."/>
            <person name="Felis G.E."/>
            <person name="de Vos W.M."/>
            <person name="Barrangou R."/>
            <person name="Klaenhammer T.R."/>
            <person name="Caufield P.W."/>
            <person name="Cui Y."/>
            <person name="Zhang H."/>
            <person name="O'Toole P.W."/>
        </authorList>
    </citation>
    <scope>NUCLEOTIDE SEQUENCE [LARGE SCALE GENOMIC DNA]</scope>
    <source>
        <strain evidence="3 4">DSM 18390</strain>
    </source>
</reference>
<name>A0A0R1YQA5_9LACO</name>
<protein>
    <submittedName>
        <fullName evidence="3">Uncharacterized protein</fullName>
    </submittedName>
</protein>
<feature type="compositionally biased region" description="Basic and acidic residues" evidence="1">
    <location>
        <begin position="1"/>
        <end position="20"/>
    </location>
</feature>